<gene>
    <name evidence="5" type="primary">kce</name>
    <name evidence="5" type="ORF">FAK_18120</name>
</gene>
<dbReference type="Proteomes" id="UP001366166">
    <property type="component" value="Chromosome"/>
</dbReference>
<sequence length="280" mass="30413">MSNQVIITVAPTGSIPTREDNPNIPYTAEEVAAETRRSYEAGASVVHLHARHPDTGKPTPDLAVFRDYLAAVRDACPIITQITTGGGATTLGLSVEDRLKPVEELRPDSASLNAGSMNFGRGLFPNTPDTMELYAKRMREWGVMPEFEVYDLSMIQNMEHWIRRPGLLEPPFRVSFVLGVMGGIPASLKNLVLLKDALDPGYSWQAIGIGRHQFPLGTGALILGGGMRVGFEDNVYLSKGVPAKSNAELVAKAVRIARELGLEPAGVEDARRMLPLLNRG</sequence>
<comment type="cofactor">
    <cofactor evidence="1">
        <name>Zn(2+)</name>
        <dbReference type="ChEBI" id="CHEBI:29105"/>
    </cofactor>
</comment>
<keyword evidence="4" id="KW-0862">Zinc</keyword>
<evidence type="ECO:0000256" key="4">
    <source>
        <dbReference type="ARBA" id="ARBA00022833"/>
    </source>
</evidence>
<dbReference type="Gene3D" id="3.20.20.70">
    <property type="entry name" value="Aldolase class I"/>
    <property type="match status" value="1"/>
</dbReference>
<dbReference type="AlphaFoldDB" id="A0AAU9EC70"/>
<dbReference type="GO" id="GO:0046872">
    <property type="term" value="F:metal ion binding"/>
    <property type="evidence" value="ECO:0007669"/>
    <property type="project" value="UniProtKB-KW"/>
</dbReference>
<dbReference type="PANTHER" id="PTHR37418:SF2">
    <property type="entry name" value="3-KETO-5-AMINOHEXANOATE CLEAVAGE ENZYME"/>
    <property type="match status" value="1"/>
</dbReference>
<dbReference type="KEGG" id="dmp:FAK_18120"/>
<reference evidence="6" key="1">
    <citation type="journal article" date="2023" name="Arch. Microbiol.">
        <title>Desulfoferula mesophilus gen. nov. sp. nov., a mesophilic sulfate-reducing bacterium isolated from a brackish lake sediment.</title>
        <authorList>
            <person name="Watanabe T."/>
            <person name="Yabe T."/>
            <person name="Tsuji J.M."/>
            <person name="Fukui M."/>
        </authorList>
    </citation>
    <scope>NUCLEOTIDE SEQUENCE [LARGE SCALE GENOMIC DNA]</scope>
    <source>
        <strain evidence="6">12FAK</strain>
    </source>
</reference>
<name>A0AAU9EC70_9BACT</name>
<dbReference type="InterPro" id="IPR008567">
    <property type="entry name" value="BKACE"/>
</dbReference>
<dbReference type="PANTHER" id="PTHR37418">
    <property type="entry name" value="3-KETO-5-AMINOHEXANOATE CLEAVAGE ENZYME-RELATED"/>
    <property type="match status" value="1"/>
</dbReference>
<evidence type="ECO:0000313" key="5">
    <source>
        <dbReference type="EMBL" id="BEQ14746.1"/>
    </source>
</evidence>
<accession>A0AAU9EC70</accession>
<dbReference type="EMBL" id="AP028679">
    <property type="protein sequence ID" value="BEQ14746.1"/>
    <property type="molecule type" value="Genomic_DNA"/>
</dbReference>
<organism evidence="5 6">
    <name type="scientific">Desulfoferula mesophila</name>
    <dbReference type="NCBI Taxonomy" id="3058419"/>
    <lineage>
        <taxon>Bacteria</taxon>
        <taxon>Pseudomonadati</taxon>
        <taxon>Thermodesulfobacteriota</taxon>
        <taxon>Desulfarculia</taxon>
        <taxon>Desulfarculales</taxon>
        <taxon>Desulfarculaceae</taxon>
        <taxon>Desulfoferula</taxon>
    </lineage>
</organism>
<dbReference type="RefSeq" id="WP_338606436.1">
    <property type="nucleotide sequence ID" value="NZ_AP028679.1"/>
</dbReference>
<evidence type="ECO:0000256" key="2">
    <source>
        <dbReference type="ARBA" id="ARBA00022679"/>
    </source>
</evidence>
<dbReference type="GO" id="GO:0043720">
    <property type="term" value="F:3-keto-5-aminohexanoate cleavage activity"/>
    <property type="evidence" value="ECO:0007669"/>
    <property type="project" value="InterPro"/>
</dbReference>
<evidence type="ECO:0000256" key="1">
    <source>
        <dbReference type="ARBA" id="ARBA00001947"/>
    </source>
</evidence>
<keyword evidence="6" id="KW-1185">Reference proteome</keyword>
<protein>
    <submittedName>
        <fullName evidence="5">3-keto-5-aminohexanoate cleavage enzyme</fullName>
    </submittedName>
</protein>
<proteinExistence type="predicted"/>
<evidence type="ECO:0000256" key="3">
    <source>
        <dbReference type="ARBA" id="ARBA00022723"/>
    </source>
</evidence>
<dbReference type="InterPro" id="IPR013785">
    <property type="entry name" value="Aldolase_TIM"/>
</dbReference>
<dbReference type="Pfam" id="PF05853">
    <property type="entry name" value="BKACE"/>
    <property type="match status" value="1"/>
</dbReference>
<keyword evidence="3" id="KW-0479">Metal-binding</keyword>
<keyword evidence="2" id="KW-0808">Transferase</keyword>
<evidence type="ECO:0000313" key="6">
    <source>
        <dbReference type="Proteomes" id="UP001366166"/>
    </source>
</evidence>